<reference evidence="3" key="1">
    <citation type="submission" date="2009-03" db="EMBL/GenBank/DDBJ databases">
        <title>Regulation of antimicrobial peptide genes by dorsal in the diamond back moth.</title>
        <authorList>
            <person name="Jin F."/>
            <person name="Xu X."/>
            <person name="Ren S."/>
        </authorList>
    </citation>
    <scope>NUCLEOTIDE SEQUENCE</scope>
</reference>
<dbReference type="InterPro" id="IPR000451">
    <property type="entry name" value="NFkB/Dor"/>
</dbReference>
<dbReference type="InterPro" id="IPR008967">
    <property type="entry name" value="p53-like_TF_DNA-bd_sf"/>
</dbReference>
<dbReference type="EMBL" id="FJ842956">
    <property type="protein sequence ID" value="ACZ05612.1"/>
    <property type="molecule type" value="mRNA"/>
</dbReference>
<evidence type="ECO:0000313" key="3">
    <source>
        <dbReference type="EMBL" id="ACZ05612.1"/>
    </source>
</evidence>
<proteinExistence type="evidence at transcript level"/>
<dbReference type="PROSITE" id="PS50254">
    <property type="entry name" value="REL_2"/>
    <property type="match status" value="1"/>
</dbReference>
<dbReference type="PANTHER" id="PTHR24169">
    <property type="entry name" value="NUCLEAR FACTOR NF-KAPPA-B PROTEIN"/>
    <property type="match status" value="1"/>
</dbReference>
<dbReference type="GO" id="GO:0038061">
    <property type="term" value="P:non-canonical NF-kappaB signal transduction"/>
    <property type="evidence" value="ECO:0007669"/>
    <property type="project" value="TreeGrafter"/>
</dbReference>
<organism evidence="3">
    <name type="scientific">Plutella xylostella</name>
    <name type="common">Diamondback moth</name>
    <name type="synonym">Plutella maculipennis</name>
    <dbReference type="NCBI Taxonomy" id="51655"/>
    <lineage>
        <taxon>Eukaryota</taxon>
        <taxon>Metazoa</taxon>
        <taxon>Ecdysozoa</taxon>
        <taxon>Arthropoda</taxon>
        <taxon>Hexapoda</taxon>
        <taxon>Insecta</taxon>
        <taxon>Pterygota</taxon>
        <taxon>Neoptera</taxon>
        <taxon>Endopterygota</taxon>
        <taxon>Lepidoptera</taxon>
        <taxon>Glossata</taxon>
        <taxon>Ditrysia</taxon>
        <taxon>Yponomeutoidea</taxon>
        <taxon>Plutellidae</taxon>
        <taxon>Plutella</taxon>
    </lineage>
</organism>
<feature type="signal peptide" evidence="1">
    <location>
        <begin position="1"/>
        <end position="33"/>
    </location>
</feature>
<accession>K7N7T4</accession>
<evidence type="ECO:0000259" key="2">
    <source>
        <dbReference type="PROSITE" id="PS50254"/>
    </source>
</evidence>
<dbReference type="PANTHER" id="PTHR24169:SF25">
    <property type="entry name" value="DORSAL-RELATED IMMUNITY FACTOR DIF-RELATED"/>
    <property type="match status" value="1"/>
</dbReference>
<dbReference type="GO" id="GO:0005737">
    <property type="term" value="C:cytoplasm"/>
    <property type="evidence" value="ECO:0007669"/>
    <property type="project" value="InterPro"/>
</dbReference>
<dbReference type="GO" id="GO:0000981">
    <property type="term" value="F:DNA-binding transcription factor activity, RNA polymerase II-specific"/>
    <property type="evidence" value="ECO:0007669"/>
    <property type="project" value="TreeGrafter"/>
</dbReference>
<dbReference type="GO" id="GO:0005634">
    <property type="term" value="C:nucleus"/>
    <property type="evidence" value="ECO:0007669"/>
    <property type="project" value="TreeGrafter"/>
</dbReference>
<dbReference type="SUPFAM" id="SSF49417">
    <property type="entry name" value="p53-like transcription factors"/>
    <property type="match status" value="1"/>
</dbReference>
<dbReference type="InterPro" id="IPR011539">
    <property type="entry name" value="RHD_DNA_bind_dom"/>
</dbReference>
<keyword evidence="1" id="KW-0732">Signal</keyword>
<dbReference type="GO" id="GO:0000978">
    <property type="term" value="F:RNA polymerase II cis-regulatory region sequence-specific DNA binding"/>
    <property type="evidence" value="ECO:0007669"/>
    <property type="project" value="TreeGrafter"/>
</dbReference>
<protein>
    <submittedName>
        <fullName evidence="3">Dorsal protein</fullName>
    </submittedName>
</protein>
<feature type="non-terminal residue" evidence="3">
    <location>
        <position position="161"/>
    </location>
</feature>
<feature type="chain" id="PRO_5003910764" evidence="1">
    <location>
        <begin position="34"/>
        <end position="161"/>
    </location>
</feature>
<dbReference type="Pfam" id="PF00554">
    <property type="entry name" value="RHD_DNA_bind"/>
    <property type="match status" value="1"/>
</dbReference>
<dbReference type="AlphaFoldDB" id="K7N7T4"/>
<dbReference type="GO" id="GO:0033554">
    <property type="term" value="P:cellular response to stress"/>
    <property type="evidence" value="ECO:0007669"/>
    <property type="project" value="TreeGrafter"/>
</dbReference>
<dbReference type="GO" id="GO:0007249">
    <property type="term" value="P:canonical NF-kappaB signal transduction"/>
    <property type="evidence" value="ECO:0007669"/>
    <property type="project" value="TreeGrafter"/>
</dbReference>
<feature type="domain" description="RHD" evidence="2">
    <location>
        <begin position="42"/>
        <end position="159"/>
    </location>
</feature>
<name>K7N7T4_PLUXY</name>
<feature type="non-terminal residue" evidence="3">
    <location>
        <position position="1"/>
    </location>
</feature>
<dbReference type="GO" id="GO:0045944">
    <property type="term" value="P:positive regulation of transcription by RNA polymerase II"/>
    <property type="evidence" value="ECO:0007669"/>
    <property type="project" value="TreeGrafter"/>
</dbReference>
<dbReference type="GO" id="GO:0034097">
    <property type="term" value="P:response to cytokine"/>
    <property type="evidence" value="ECO:0007669"/>
    <property type="project" value="TreeGrafter"/>
</dbReference>
<sequence length="161" mass="17495">AGIIQLLQLSDKTLTNKMFELFIFACFLAVCAASPSPKADPKADPALIAPVAYTAAYTAPVAYSAAYTAPADSAVVTFTNLGIQCVKRRDIEDALAVREEMRVDPFKTGFSHKNSPQSIDLNAVRLCFQVFLPDERSGKIRHALPPVVSDVIYDKKAMSDL</sequence>
<dbReference type="GO" id="GO:0045087">
    <property type="term" value="P:innate immune response"/>
    <property type="evidence" value="ECO:0007669"/>
    <property type="project" value="TreeGrafter"/>
</dbReference>
<dbReference type="InterPro" id="IPR037059">
    <property type="entry name" value="RHD_DNA_bind_dom_sf"/>
</dbReference>
<evidence type="ECO:0000256" key="1">
    <source>
        <dbReference type="SAM" id="SignalP"/>
    </source>
</evidence>
<dbReference type="Gene3D" id="2.60.40.340">
    <property type="entry name" value="Rel homology domain (RHD), DNA-binding domain"/>
    <property type="match status" value="1"/>
</dbReference>